<dbReference type="PROSITE" id="PS50005">
    <property type="entry name" value="TPR"/>
    <property type="match status" value="2"/>
</dbReference>
<dbReference type="InterPro" id="IPR039340">
    <property type="entry name" value="Tfc4/TFIIIC-102/Sfc4"/>
</dbReference>
<name>A0A6V8HAA7_TALPI</name>
<evidence type="ECO:0000313" key="4">
    <source>
        <dbReference type="Proteomes" id="UP000053095"/>
    </source>
</evidence>
<reference evidence="4" key="1">
    <citation type="journal article" date="2015" name="Genome Announc.">
        <title>Draft genome sequence of Talaromyces cellulolyticus strain Y-94, a source of lignocellulosic biomass-degrading enzymes.</title>
        <authorList>
            <person name="Fujii T."/>
            <person name="Koike H."/>
            <person name="Sawayama S."/>
            <person name="Yano S."/>
            <person name="Inoue H."/>
        </authorList>
    </citation>
    <scope>NUCLEOTIDE SEQUENCE [LARGE SCALE GENOMIC DNA]</scope>
    <source>
        <strain evidence="4">Y-94</strain>
    </source>
</reference>
<accession>A0A6V8HAA7</accession>
<feature type="compositionally biased region" description="Acidic residues" evidence="2">
    <location>
        <begin position="82"/>
        <end position="97"/>
    </location>
</feature>
<comment type="caution">
    <text evidence="3">The sequence shown here is derived from an EMBL/GenBank/DDBJ whole genome shotgun (WGS) entry which is preliminary data.</text>
</comment>
<dbReference type="Gene3D" id="1.25.40.10">
    <property type="entry name" value="Tetratricopeptide repeat domain"/>
    <property type="match status" value="3"/>
</dbReference>
<feature type="repeat" description="TPR" evidence="1">
    <location>
        <begin position="911"/>
        <end position="944"/>
    </location>
</feature>
<dbReference type="Pfam" id="PF13432">
    <property type="entry name" value="TPR_16"/>
    <property type="match status" value="1"/>
</dbReference>
<dbReference type="SUPFAM" id="SSF48452">
    <property type="entry name" value="TPR-like"/>
    <property type="match status" value="3"/>
</dbReference>
<keyword evidence="1" id="KW-0802">TPR repeat</keyword>
<dbReference type="Pfam" id="PF13181">
    <property type="entry name" value="TPR_8"/>
    <property type="match status" value="1"/>
</dbReference>
<feature type="region of interest" description="Disordered" evidence="2">
    <location>
        <begin position="1"/>
        <end position="31"/>
    </location>
</feature>
<dbReference type="AlphaFoldDB" id="A0A6V8HAA7"/>
<dbReference type="Pfam" id="PF14559">
    <property type="entry name" value="TPR_19"/>
    <property type="match status" value="1"/>
</dbReference>
<evidence type="ECO:0000256" key="2">
    <source>
        <dbReference type="SAM" id="MobiDB-lite"/>
    </source>
</evidence>
<dbReference type="InterPro" id="IPR019734">
    <property type="entry name" value="TPR_rpt"/>
</dbReference>
<feature type="compositionally biased region" description="Basic and acidic residues" evidence="2">
    <location>
        <begin position="98"/>
        <end position="107"/>
    </location>
</feature>
<evidence type="ECO:0000256" key="1">
    <source>
        <dbReference type="PROSITE-ProRule" id="PRU00339"/>
    </source>
</evidence>
<dbReference type="PANTHER" id="PTHR23082">
    <property type="entry name" value="TRANSCRIPTION INITIATION FACTOR IIIC TFIIIC , POLYPEPTIDE 3-RELATED"/>
    <property type="match status" value="1"/>
</dbReference>
<keyword evidence="4" id="KW-1185">Reference proteome</keyword>
<organism evidence="3 4">
    <name type="scientific">Talaromyces pinophilus</name>
    <name type="common">Penicillium pinophilum</name>
    <dbReference type="NCBI Taxonomy" id="128442"/>
    <lineage>
        <taxon>Eukaryota</taxon>
        <taxon>Fungi</taxon>
        <taxon>Dikarya</taxon>
        <taxon>Ascomycota</taxon>
        <taxon>Pezizomycotina</taxon>
        <taxon>Eurotiomycetes</taxon>
        <taxon>Eurotiomycetidae</taxon>
        <taxon>Eurotiales</taxon>
        <taxon>Trichocomaceae</taxon>
        <taxon>Talaromyces</taxon>
        <taxon>Talaromyces sect. Talaromyces</taxon>
    </lineage>
</organism>
<dbReference type="GO" id="GO:0000127">
    <property type="term" value="C:transcription factor TFIIIC complex"/>
    <property type="evidence" value="ECO:0007669"/>
    <property type="project" value="TreeGrafter"/>
</dbReference>
<sequence length="1113" mass="127565">MDGYENSHGRVDDCPDSSYQEVQPPIDPAIDPRLFDSSYLTLEPGSEDVVFEDVGQYAPMDTASMSVGQRRLLQEQVNLSGSDDESDDVDDYDDDDDRLWNEGKEVYDDYSAMRAAPEDPDYQVSTDPESEEDDDYDANDASPRPRKRRRRGHGRFSGHYGARGGKGIRRGPRRPLEPSPEFKMLHSQATEAFIDGDYDRAIELVQQAILVNPEMFAAHSLLSEIFLARGDKDKAVTALFSGAHTRPRDPTVWYKVARLIQDRAGEDRQKTLNDMIYCYSRIIEIDGKSYNARFQRATAYRELGYNGRAATEYERILKELPHNIRALRHLAETYIDMQDVQKALDYYLDSIDYYMTLDNDENMEFSWSDVNICAELYAYVGDPRKGLQLLSSVSRWLLGRKDDTIWDAYIDDDREWDAADSPRRIKTDGFIPDTYPIDSYGLGLPMELRIKLGTFRLKLGDRYFEEALTHFEWLNPEDDSETSTVFDYADLYREAADALKDAGLFPEALRFYRPLQLTEDYADVSFFLAMGECAFACSDFSLTESCYLTVAENDSTNLQSRVNLAKLYETMGERDQALYYVNQAVLLGREARGRSRRRRKDRRIAQLAKEFQGDTHISTRIVPRHLASEVARRDMLQDSDANHLRPNMRAGDSDATEDWLDIADALLHDFRTNRAFYPLQKHMIFLGYSREEQKGGKKQATVMDEVQEVADRLQEWLGQTNTEATPTSVPNDYYGISFDEWFEIFLEYAFVVSGQGDKDEAYDVLGAAADASVWYHYKDKVRQIHICWITCALRAYDEETLVSEARLFTKDYQFVTDTYRLFSILSRLCGDPNRSLFHASPSMKFMLRQVKAMDSTLPEDHHLKKASTSKSVMTRQPTAKATRSSKNPPKQVSLTTRHDNGDLIIAENMDVALLVLYGHILYSGNSFYPALNYYYRAYALDPENPGILLPIALCYIHHALKRQAENRHYLILQGLSFMSLYRKVRCQKKIEQEVNKDANKKTQTDFSSLSECQEVEYNYGRVYHSLGLLDQAIPCYERALELGNRIQSAQKDKTAGSREKGKAPDHGEKKDEKPKDILVEDFSPEAAVALQNIYALNGNIAGAREVTEKYLII</sequence>
<feature type="region of interest" description="Disordered" evidence="2">
    <location>
        <begin position="860"/>
        <end position="893"/>
    </location>
</feature>
<gene>
    <name evidence="3" type="ORF">TCE0_033f08541</name>
</gene>
<dbReference type="EMBL" id="DF933829">
    <property type="protein sequence ID" value="GAM38083.1"/>
    <property type="molecule type" value="Genomic_DNA"/>
</dbReference>
<feature type="compositionally biased region" description="Basic residues" evidence="2">
    <location>
        <begin position="144"/>
        <end position="156"/>
    </location>
</feature>
<dbReference type="SMART" id="SM00028">
    <property type="entry name" value="TPR"/>
    <property type="match status" value="8"/>
</dbReference>
<protein>
    <submittedName>
        <fullName evidence="3">Uncharacterized protein</fullName>
    </submittedName>
</protein>
<dbReference type="InterPro" id="IPR011990">
    <property type="entry name" value="TPR-like_helical_dom_sf"/>
</dbReference>
<proteinExistence type="predicted"/>
<dbReference type="PANTHER" id="PTHR23082:SF0">
    <property type="entry name" value="GENERAL TRANSCRIPTION FACTOR 3C POLYPEPTIDE 3"/>
    <property type="match status" value="1"/>
</dbReference>
<feature type="compositionally biased region" description="Basic and acidic residues" evidence="2">
    <location>
        <begin position="1"/>
        <end position="13"/>
    </location>
</feature>
<feature type="region of interest" description="Disordered" evidence="2">
    <location>
        <begin position="1047"/>
        <end position="1076"/>
    </location>
</feature>
<dbReference type="GO" id="GO:0006383">
    <property type="term" value="P:transcription by RNA polymerase III"/>
    <property type="evidence" value="ECO:0007669"/>
    <property type="project" value="InterPro"/>
</dbReference>
<feature type="compositionally biased region" description="Acidic residues" evidence="2">
    <location>
        <begin position="128"/>
        <end position="138"/>
    </location>
</feature>
<feature type="repeat" description="TPR" evidence="1">
    <location>
        <begin position="1013"/>
        <end position="1046"/>
    </location>
</feature>
<evidence type="ECO:0000313" key="3">
    <source>
        <dbReference type="EMBL" id="GAM38083.1"/>
    </source>
</evidence>
<feature type="compositionally biased region" description="Polar residues" evidence="2">
    <location>
        <begin position="866"/>
        <end position="893"/>
    </location>
</feature>
<dbReference type="Proteomes" id="UP000053095">
    <property type="component" value="Unassembled WGS sequence"/>
</dbReference>
<feature type="compositionally biased region" description="Basic and acidic residues" evidence="2">
    <location>
        <begin position="1050"/>
        <end position="1076"/>
    </location>
</feature>
<feature type="region of interest" description="Disordered" evidence="2">
    <location>
        <begin position="76"/>
        <end position="180"/>
    </location>
</feature>